<organism evidence="1 2">
    <name type="scientific">Tumebacillus avium</name>
    <dbReference type="NCBI Taxonomy" id="1903704"/>
    <lineage>
        <taxon>Bacteria</taxon>
        <taxon>Bacillati</taxon>
        <taxon>Bacillota</taxon>
        <taxon>Bacilli</taxon>
        <taxon>Bacillales</taxon>
        <taxon>Alicyclobacillaceae</taxon>
        <taxon>Tumebacillus</taxon>
    </lineage>
</organism>
<sequence>MAVDKKFSDQATTVGELNQYVEDFMVARNWHRERTPKNLAMSIAIEAAEIMEHFQWGDREDYTPEKLGPEKMDEIRMEVADVMIFMLSFCRSLGIDLAEAVQAKQEKNEVRFPADVVRRVD</sequence>
<gene>
    <name evidence="1" type="ORF">CBW65_02065</name>
</gene>
<protein>
    <recommendedName>
        <fullName evidence="3">Nucleotide pyrophosphohydrolase</fullName>
    </recommendedName>
</protein>
<dbReference type="OrthoDB" id="9791898at2"/>
<dbReference type="Proteomes" id="UP000195437">
    <property type="component" value="Chromosome"/>
</dbReference>
<dbReference type="Pfam" id="PF12643">
    <property type="entry name" value="MazG-like"/>
    <property type="match status" value="1"/>
</dbReference>
<evidence type="ECO:0008006" key="3">
    <source>
        <dbReference type="Google" id="ProtNLM"/>
    </source>
</evidence>
<dbReference type="SUPFAM" id="SSF101386">
    <property type="entry name" value="all-alpha NTP pyrophosphatases"/>
    <property type="match status" value="1"/>
</dbReference>
<reference evidence="2" key="1">
    <citation type="submission" date="2017-05" db="EMBL/GenBank/DDBJ databases">
        <authorList>
            <person name="Sung H."/>
        </authorList>
    </citation>
    <scope>NUCLEOTIDE SEQUENCE [LARGE SCALE GENOMIC DNA]</scope>
    <source>
        <strain evidence="2">AR23208</strain>
    </source>
</reference>
<name>A0A1Y0II58_9BACL</name>
<dbReference type="PANTHER" id="PTHR46523">
    <property type="entry name" value="DCTP PYROPHOSPHATASE 1"/>
    <property type="match status" value="1"/>
</dbReference>
<dbReference type="GO" id="GO:0009143">
    <property type="term" value="P:nucleoside triphosphate catabolic process"/>
    <property type="evidence" value="ECO:0007669"/>
    <property type="project" value="InterPro"/>
</dbReference>
<dbReference type="CDD" id="cd11537">
    <property type="entry name" value="NTP-PPase_RS21-C6_like"/>
    <property type="match status" value="1"/>
</dbReference>
<dbReference type="Gene3D" id="1.10.287.1080">
    <property type="entry name" value="MazG-like"/>
    <property type="match status" value="1"/>
</dbReference>
<dbReference type="InterPro" id="IPR025984">
    <property type="entry name" value="DCTPP"/>
</dbReference>
<dbReference type="PANTHER" id="PTHR46523:SF1">
    <property type="entry name" value="DCTP PYROPHOSPHATASE 1"/>
    <property type="match status" value="1"/>
</dbReference>
<proteinExistence type="predicted"/>
<dbReference type="RefSeq" id="WP_087455368.1">
    <property type="nucleotide sequence ID" value="NZ_CP021434.1"/>
</dbReference>
<dbReference type="GO" id="GO:0047429">
    <property type="term" value="F:nucleoside triphosphate diphosphatase activity"/>
    <property type="evidence" value="ECO:0007669"/>
    <property type="project" value="InterPro"/>
</dbReference>
<evidence type="ECO:0000313" key="2">
    <source>
        <dbReference type="Proteomes" id="UP000195437"/>
    </source>
</evidence>
<dbReference type="KEGG" id="tum:CBW65_02065"/>
<dbReference type="InterPro" id="IPR052555">
    <property type="entry name" value="dCTP_Pyrophosphatase"/>
</dbReference>
<dbReference type="AlphaFoldDB" id="A0A1Y0II58"/>
<dbReference type="PIRSF" id="PIRSF029826">
    <property type="entry name" value="UCP029826_pph"/>
    <property type="match status" value="1"/>
</dbReference>
<dbReference type="EMBL" id="CP021434">
    <property type="protein sequence ID" value="ARU59980.1"/>
    <property type="molecule type" value="Genomic_DNA"/>
</dbReference>
<keyword evidence="2" id="KW-1185">Reference proteome</keyword>
<accession>A0A1Y0II58</accession>
<evidence type="ECO:0000313" key="1">
    <source>
        <dbReference type="EMBL" id="ARU59980.1"/>
    </source>
</evidence>